<dbReference type="EMBL" id="DSVQ01000003">
    <property type="protein sequence ID" value="HGT37852.1"/>
    <property type="molecule type" value="Genomic_DNA"/>
</dbReference>
<dbReference type="InterPro" id="IPR011446">
    <property type="entry name" value="BBP7"/>
</dbReference>
<accession>A0A7C4LIF9</accession>
<dbReference type="Pfam" id="PF07585">
    <property type="entry name" value="BBP7"/>
    <property type="match status" value="1"/>
</dbReference>
<comment type="caution">
    <text evidence="1">The sequence shown here is derived from an EMBL/GenBank/DDBJ whole genome shotgun (WGS) entry which is preliminary data.</text>
</comment>
<sequence length="470" mass="51067">MFRWFTHVTTLLLILGWPLSGRGQGDAWGPPGGMVPAGWHGGSPAGQSLPPGYYAVPGSGVPGPFAIGKGRTVFEELPDDTGWLYEDSPLDRMLTNLFRHAYFRVEYLLWDVSDPGDNILGAPTNFVADPSQPFVITDPITGSLLDVVAPTLSDVKVNDNNGIRATFGFSVFEAGTLEASVFALQTSTSAKGTPTVYGLTTIDLDGDGTADTDVNGNTIFVSGNVIDGVAQSMLIDGVVPPGNNFFLLNDLDYHLSLKTQVWGAEGNWVVAPYDPGAPLLVTPLLGFRYFNFREDLRQSGVYSFQRLDANGIPQFDPVTGEPIIDPVQRKIDSTAINHLYGPQLGLRAELNNRWFSVGAQPKVMLGLNSYKVDLNTYQVLSPTDPPQNISQTDTTFGIVGDLEVYTRLHLTSHLSVFTSYNLLWAGLITRPADNVVYNIQRSPRQSNLALDPTFSGVMLHGLSVGGELRW</sequence>
<reference evidence="1" key="1">
    <citation type="journal article" date="2020" name="mSystems">
        <title>Genome- and Community-Level Interaction Insights into Carbon Utilization and Element Cycling Functions of Hydrothermarchaeota in Hydrothermal Sediment.</title>
        <authorList>
            <person name="Zhou Z."/>
            <person name="Liu Y."/>
            <person name="Xu W."/>
            <person name="Pan J."/>
            <person name="Luo Z.H."/>
            <person name="Li M."/>
        </authorList>
    </citation>
    <scope>NUCLEOTIDE SEQUENCE [LARGE SCALE GENOMIC DNA]</scope>
    <source>
        <strain evidence="1">SpSt-508</strain>
    </source>
</reference>
<gene>
    <name evidence="1" type="ORF">ENS64_01075</name>
</gene>
<dbReference type="AlphaFoldDB" id="A0A7C4LIF9"/>
<name>A0A7C4LIF9_9PLAN</name>
<proteinExistence type="predicted"/>
<evidence type="ECO:0000313" key="1">
    <source>
        <dbReference type="EMBL" id="HGT37852.1"/>
    </source>
</evidence>
<protein>
    <recommendedName>
        <fullName evidence="2">BBP7 family outer membrane beta-barrel protein</fullName>
    </recommendedName>
</protein>
<evidence type="ECO:0008006" key="2">
    <source>
        <dbReference type="Google" id="ProtNLM"/>
    </source>
</evidence>
<organism evidence="1">
    <name type="scientific">Schlesneria paludicola</name>
    <dbReference type="NCBI Taxonomy" id="360056"/>
    <lineage>
        <taxon>Bacteria</taxon>
        <taxon>Pseudomonadati</taxon>
        <taxon>Planctomycetota</taxon>
        <taxon>Planctomycetia</taxon>
        <taxon>Planctomycetales</taxon>
        <taxon>Planctomycetaceae</taxon>
        <taxon>Schlesneria</taxon>
    </lineage>
</organism>